<evidence type="ECO:0000313" key="3">
    <source>
        <dbReference type="Proteomes" id="UP000230423"/>
    </source>
</evidence>
<dbReference type="OrthoDB" id="6374728at2759"/>
<sequence length="150" mass="17534">MKKVECALSGQEWPGGTKTTLARCAVESPSDCVHLLWRIRDFFPYDTCVCYEALAEVHYRPLFEPQVRTTPNYYYYYTTAAPRWDPRVYPTTPPQSRQYGYTQASDKREPVADERYSSSNQRWNVQQSSQVYFFVPYIQLIAESTHAGYV</sequence>
<feature type="compositionally biased region" description="Basic and acidic residues" evidence="1">
    <location>
        <begin position="105"/>
        <end position="116"/>
    </location>
</feature>
<evidence type="ECO:0000313" key="2">
    <source>
        <dbReference type="EMBL" id="PIO61229.1"/>
    </source>
</evidence>
<dbReference type="AlphaFoldDB" id="A0A2G9TT97"/>
<protein>
    <submittedName>
        <fullName evidence="2">Uncharacterized protein</fullName>
    </submittedName>
</protein>
<keyword evidence="3" id="KW-1185">Reference proteome</keyword>
<proteinExistence type="predicted"/>
<gene>
    <name evidence="2" type="ORF">TELCIR_17256</name>
</gene>
<organism evidence="2 3">
    <name type="scientific">Teladorsagia circumcincta</name>
    <name type="common">Brown stomach worm</name>
    <name type="synonym">Ostertagia circumcincta</name>
    <dbReference type="NCBI Taxonomy" id="45464"/>
    <lineage>
        <taxon>Eukaryota</taxon>
        <taxon>Metazoa</taxon>
        <taxon>Ecdysozoa</taxon>
        <taxon>Nematoda</taxon>
        <taxon>Chromadorea</taxon>
        <taxon>Rhabditida</taxon>
        <taxon>Rhabditina</taxon>
        <taxon>Rhabditomorpha</taxon>
        <taxon>Strongyloidea</taxon>
        <taxon>Trichostrongylidae</taxon>
        <taxon>Teladorsagia</taxon>
    </lineage>
</organism>
<reference evidence="2 3" key="1">
    <citation type="submission" date="2015-09" db="EMBL/GenBank/DDBJ databases">
        <title>Draft genome of the parasitic nematode Teladorsagia circumcincta isolate WARC Sus (inbred).</title>
        <authorList>
            <person name="Mitreva M."/>
        </authorList>
    </citation>
    <scope>NUCLEOTIDE SEQUENCE [LARGE SCALE GENOMIC DNA]</scope>
    <source>
        <strain evidence="2 3">S</strain>
    </source>
</reference>
<feature type="region of interest" description="Disordered" evidence="1">
    <location>
        <begin position="93"/>
        <end position="119"/>
    </location>
</feature>
<evidence type="ECO:0000256" key="1">
    <source>
        <dbReference type="SAM" id="MobiDB-lite"/>
    </source>
</evidence>
<name>A0A2G9TT97_TELCI</name>
<dbReference type="Proteomes" id="UP000230423">
    <property type="component" value="Unassembled WGS sequence"/>
</dbReference>
<dbReference type="EMBL" id="KZ353995">
    <property type="protein sequence ID" value="PIO61229.1"/>
    <property type="molecule type" value="Genomic_DNA"/>
</dbReference>
<feature type="non-terminal residue" evidence="2">
    <location>
        <position position="150"/>
    </location>
</feature>
<accession>A0A2G9TT97</accession>
<feature type="compositionally biased region" description="Polar residues" evidence="1">
    <location>
        <begin position="94"/>
        <end position="104"/>
    </location>
</feature>